<dbReference type="EMBL" id="JABDTM020029225">
    <property type="protein sequence ID" value="KAH0808106.1"/>
    <property type="molecule type" value="Genomic_DNA"/>
</dbReference>
<gene>
    <name evidence="1" type="ORF">GEV33_014685</name>
</gene>
<keyword evidence="2" id="KW-1185">Reference proteome</keyword>
<dbReference type="AlphaFoldDB" id="A0A8J6H531"/>
<reference evidence="1" key="1">
    <citation type="journal article" date="2020" name="J Insects Food Feed">
        <title>The yellow mealworm (Tenebrio molitor) genome: a resource for the emerging insects as food and feed industry.</title>
        <authorList>
            <person name="Eriksson T."/>
            <person name="Andere A."/>
            <person name="Kelstrup H."/>
            <person name="Emery V."/>
            <person name="Picard C."/>
        </authorList>
    </citation>
    <scope>NUCLEOTIDE SEQUENCE</scope>
    <source>
        <strain evidence="1">Stoneville</strain>
        <tissue evidence="1">Whole head</tissue>
    </source>
</reference>
<evidence type="ECO:0000313" key="2">
    <source>
        <dbReference type="Proteomes" id="UP000719412"/>
    </source>
</evidence>
<accession>A0A8J6H531</accession>
<reference evidence="1" key="2">
    <citation type="submission" date="2021-08" db="EMBL/GenBank/DDBJ databases">
        <authorList>
            <person name="Eriksson T."/>
        </authorList>
    </citation>
    <scope>NUCLEOTIDE SEQUENCE</scope>
    <source>
        <strain evidence="1">Stoneville</strain>
        <tissue evidence="1">Whole head</tissue>
    </source>
</reference>
<protein>
    <submittedName>
        <fullName evidence="1">Uncharacterized protein</fullName>
    </submittedName>
</protein>
<proteinExistence type="predicted"/>
<name>A0A8J6H531_TENMO</name>
<evidence type="ECO:0000313" key="1">
    <source>
        <dbReference type="EMBL" id="KAH0808106.1"/>
    </source>
</evidence>
<organism evidence="1 2">
    <name type="scientific">Tenebrio molitor</name>
    <name type="common">Yellow mealworm beetle</name>
    <dbReference type="NCBI Taxonomy" id="7067"/>
    <lineage>
        <taxon>Eukaryota</taxon>
        <taxon>Metazoa</taxon>
        <taxon>Ecdysozoa</taxon>
        <taxon>Arthropoda</taxon>
        <taxon>Hexapoda</taxon>
        <taxon>Insecta</taxon>
        <taxon>Pterygota</taxon>
        <taxon>Neoptera</taxon>
        <taxon>Endopterygota</taxon>
        <taxon>Coleoptera</taxon>
        <taxon>Polyphaga</taxon>
        <taxon>Cucujiformia</taxon>
        <taxon>Tenebrionidae</taxon>
        <taxon>Tenebrio</taxon>
    </lineage>
</organism>
<sequence length="88" mass="9782">MTAPNTKPPTYSQSQVGTSGVPTFFGVEKAPQPLLTITERKLAVCSCGSWNRTRQSQVKLRGFVITTRREFSSERFTFAVSGPRLEKT</sequence>
<dbReference type="Proteomes" id="UP000719412">
    <property type="component" value="Unassembled WGS sequence"/>
</dbReference>
<comment type="caution">
    <text evidence="1">The sequence shown here is derived from an EMBL/GenBank/DDBJ whole genome shotgun (WGS) entry which is preliminary data.</text>
</comment>